<feature type="compositionally biased region" description="Polar residues" evidence="1">
    <location>
        <begin position="89"/>
        <end position="100"/>
    </location>
</feature>
<gene>
    <name evidence="2" type="ORF">BD410DRAFT_643449</name>
</gene>
<evidence type="ECO:0008006" key="4">
    <source>
        <dbReference type="Google" id="ProtNLM"/>
    </source>
</evidence>
<evidence type="ECO:0000313" key="2">
    <source>
        <dbReference type="EMBL" id="TDL16226.1"/>
    </source>
</evidence>
<dbReference type="STRING" id="50990.A0A4Y7PMF1"/>
<sequence>MPLDGHSYLVAQGWGGKGTGLRQGSISRPLAIPQKRTLAGLGKDRDEAFPFWDHLFAAAAKSIQVKIGGDGRDGRDDTSDSDDDASSSQPTLKRTSTGLLSNRRPTHGTPATSGTATPTTTDPNANPNIPPRLSLLATAKREAAKRSLYARFLRGPVVAPVSDIDVIVSQFESETRPVRRMQEVSRVGLRRRRARSVIKRARKRKKC</sequence>
<feature type="region of interest" description="Disordered" evidence="1">
    <location>
        <begin position="67"/>
        <end position="131"/>
    </location>
</feature>
<name>A0A4Y7PMF1_9AGAM</name>
<keyword evidence="3" id="KW-1185">Reference proteome</keyword>
<dbReference type="Proteomes" id="UP000294933">
    <property type="component" value="Unassembled WGS sequence"/>
</dbReference>
<proteinExistence type="predicted"/>
<organism evidence="2 3">
    <name type="scientific">Rickenella mellea</name>
    <dbReference type="NCBI Taxonomy" id="50990"/>
    <lineage>
        <taxon>Eukaryota</taxon>
        <taxon>Fungi</taxon>
        <taxon>Dikarya</taxon>
        <taxon>Basidiomycota</taxon>
        <taxon>Agaricomycotina</taxon>
        <taxon>Agaricomycetes</taxon>
        <taxon>Hymenochaetales</taxon>
        <taxon>Rickenellaceae</taxon>
        <taxon>Rickenella</taxon>
    </lineage>
</organism>
<protein>
    <recommendedName>
        <fullName evidence="4">G-patch domain-containing protein</fullName>
    </recommendedName>
</protein>
<feature type="compositionally biased region" description="Basic and acidic residues" evidence="1">
    <location>
        <begin position="69"/>
        <end position="78"/>
    </location>
</feature>
<evidence type="ECO:0000256" key="1">
    <source>
        <dbReference type="SAM" id="MobiDB-lite"/>
    </source>
</evidence>
<feature type="compositionally biased region" description="Low complexity" evidence="1">
    <location>
        <begin position="107"/>
        <end position="127"/>
    </location>
</feature>
<accession>A0A4Y7PMF1</accession>
<evidence type="ECO:0000313" key="3">
    <source>
        <dbReference type="Proteomes" id="UP000294933"/>
    </source>
</evidence>
<dbReference type="EMBL" id="ML170248">
    <property type="protein sequence ID" value="TDL16226.1"/>
    <property type="molecule type" value="Genomic_DNA"/>
</dbReference>
<dbReference type="OrthoDB" id="3366546at2759"/>
<dbReference type="VEuPathDB" id="FungiDB:BD410DRAFT_643449"/>
<reference evidence="2 3" key="1">
    <citation type="submission" date="2018-06" db="EMBL/GenBank/DDBJ databases">
        <title>A transcriptomic atlas of mushroom development highlights an independent origin of complex multicellularity.</title>
        <authorList>
            <consortium name="DOE Joint Genome Institute"/>
            <person name="Krizsan K."/>
            <person name="Almasi E."/>
            <person name="Merenyi Z."/>
            <person name="Sahu N."/>
            <person name="Viragh M."/>
            <person name="Koszo T."/>
            <person name="Mondo S."/>
            <person name="Kiss B."/>
            <person name="Balint B."/>
            <person name="Kues U."/>
            <person name="Barry K."/>
            <person name="Hegedus J.C."/>
            <person name="Henrissat B."/>
            <person name="Johnson J."/>
            <person name="Lipzen A."/>
            <person name="Ohm R."/>
            <person name="Nagy I."/>
            <person name="Pangilinan J."/>
            <person name="Yan J."/>
            <person name="Xiong Y."/>
            <person name="Grigoriev I.V."/>
            <person name="Hibbett D.S."/>
            <person name="Nagy L.G."/>
        </authorList>
    </citation>
    <scope>NUCLEOTIDE SEQUENCE [LARGE SCALE GENOMIC DNA]</scope>
    <source>
        <strain evidence="2 3">SZMC22713</strain>
    </source>
</reference>
<dbReference type="AlphaFoldDB" id="A0A4Y7PMF1"/>